<dbReference type="Pfam" id="PF13091">
    <property type="entry name" value="PLDc_2"/>
    <property type="match status" value="1"/>
</dbReference>
<dbReference type="PROSITE" id="PS50035">
    <property type="entry name" value="PLD"/>
    <property type="match status" value="1"/>
</dbReference>
<gene>
    <name evidence="2" type="ORF">SAMN04487987_101285</name>
</gene>
<dbReference type="GO" id="GO:0006793">
    <property type="term" value="P:phosphorus metabolic process"/>
    <property type="evidence" value="ECO:0007669"/>
    <property type="project" value="UniProtKB-ARBA"/>
</dbReference>
<dbReference type="GO" id="GO:0003824">
    <property type="term" value="F:catalytic activity"/>
    <property type="evidence" value="ECO:0007669"/>
    <property type="project" value="InterPro"/>
</dbReference>
<dbReference type="OrthoDB" id="7056491at2"/>
<organism evidence="2 3">
    <name type="scientific">Algibacter pectinivorans</name>
    <dbReference type="NCBI Taxonomy" id="870482"/>
    <lineage>
        <taxon>Bacteria</taxon>
        <taxon>Pseudomonadati</taxon>
        <taxon>Bacteroidota</taxon>
        <taxon>Flavobacteriia</taxon>
        <taxon>Flavobacteriales</taxon>
        <taxon>Flavobacteriaceae</taxon>
        <taxon>Algibacter</taxon>
    </lineage>
</organism>
<accession>A0A1I1MPL6</accession>
<dbReference type="EMBL" id="FOMI01000001">
    <property type="protein sequence ID" value="SFC85118.1"/>
    <property type="molecule type" value="Genomic_DNA"/>
</dbReference>
<feature type="domain" description="PLD phosphodiesterase" evidence="1">
    <location>
        <begin position="95"/>
        <end position="125"/>
    </location>
</feature>
<evidence type="ECO:0000313" key="3">
    <source>
        <dbReference type="Proteomes" id="UP000199439"/>
    </source>
</evidence>
<keyword evidence="3" id="KW-1185">Reference proteome</keyword>
<name>A0A1I1MPL6_9FLAO</name>
<dbReference type="Gene3D" id="3.30.870.10">
    <property type="entry name" value="Endonuclease Chain A"/>
    <property type="match status" value="1"/>
</dbReference>
<dbReference type="Proteomes" id="UP000199439">
    <property type="component" value="Unassembled WGS sequence"/>
</dbReference>
<protein>
    <submittedName>
        <fullName evidence="2">PLD-like domain-containing protein</fullName>
    </submittedName>
</protein>
<reference evidence="3" key="1">
    <citation type="submission" date="2016-10" db="EMBL/GenBank/DDBJ databases">
        <authorList>
            <person name="Varghese N."/>
            <person name="Submissions S."/>
        </authorList>
    </citation>
    <scope>NUCLEOTIDE SEQUENCE [LARGE SCALE GENOMIC DNA]</scope>
    <source>
        <strain evidence="3">DSM 25730</strain>
    </source>
</reference>
<dbReference type="InterPro" id="IPR001736">
    <property type="entry name" value="PLipase_D/transphosphatidylase"/>
</dbReference>
<dbReference type="STRING" id="870482.SAMN04487987_101285"/>
<evidence type="ECO:0000313" key="2">
    <source>
        <dbReference type="EMBL" id="SFC85118.1"/>
    </source>
</evidence>
<dbReference type="InterPro" id="IPR025202">
    <property type="entry name" value="PLD-like_dom"/>
</dbReference>
<sequence>MIAEFIGQGLFDDTEESIGNHVCSTLNNLTFKQITFFNAFLRSKGLKELKPFIKKAQKNGANFTFFIGIDEKITSKEALEMLLDLGIDSYVYSSKQFIYHPKVYVFEGEIRSRIITGSSNLTKSGLFYNIESSILLDFTNEDKGGNKVLNQLKDYFSPLLEFTSDNLEKVTKEYINYLVEESLISIEKYESDDDSFLKTHDNTKKRFKNPKIGTLGKIEITESARQSKNINLK</sequence>
<evidence type="ECO:0000259" key="1">
    <source>
        <dbReference type="PROSITE" id="PS50035"/>
    </source>
</evidence>
<dbReference type="AlphaFoldDB" id="A0A1I1MPL6"/>
<dbReference type="RefSeq" id="WP_092848109.1">
    <property type="nucleotide sequence ID" value="NZ_FOMI01000001.1"/>
</dbReference>
<dbReference type="SUPFAM" id="SSF56024">
    <property type="entry name" value="Phospholipase D/nuclease"/>
    <property type="match status" value="1"/>
</dbReference>
<proteinExistence type="predicted"/>